<organism evidence="2 3">
    <name type="scientific">Corallococcus exercitus</name>
    <dbReference type="NCBI Taxonomy" id="2316736"/>
    <lineage>
        <taxon>Bacteria</taxon>
        <taxon>Pseudomonadati</taxon>
        <taxon>Myxococcota</taxon>
        <taxon>Myxococcia</taxon>
        <taxon>Myxococcales</taxon>
        <taxon>Cystobacterineae</taxon>
        <taxon>Myxococcaceae</taxon>
        <taxon>Corallococcus</taxon>
    </lineage>
</organism>
<dbReference type="PROSITE" id="PS51257">
    <property type="entry name" value="PROKAR_LIPOPROTEIN"/>
    <property type="match status" value="1"/>
</dbReference>
<dbReference type="EMBL" id="JABFJW010000147">
    <property type="protein sequence ID" value="NOK11214.1"/>
    <property type="molecule type" value="Genomic_DNA"/>
</dbReference>
<accession>A0A7Y4NEQ5</accession>
<feature type="signal peptide" evidence="1">
    <location>
        <begin position="1"/>
        <end position="23"/>
    </location>
</feature>
<name>A0A7Y4NEQ5_9BACT</name>
<dbReference type="AlphaFoldDB" id="A0A7Y4NEQ5"/>
<feature type="chain" id="PRO_5031056254" description="Lipoprotein" evidence="1">
    <location>
        <begin position="24"/>
        <end position="229"/>
    </location>
</feature>
<gene>
    <name evidence="2" type="ORF">HNS30_19410</name>
</gene>
<evidence type="ECO:0008006" key="4">
    <source>
        <dbReference type="Google" id="ProtNLM"/>
    </source>
</evidence>
<sequence>MSGFVPRALVALSLLLAACDSTADTDGYKEVACSFKLSNRPLFEDLRPVPGVEAIQLRSSREPRSPADPPSNALTAWGQTCATARDPSACQTAVDESRPSDGFHFSCYEDTCSYQFLLTTRGDEVRTHSTPAAITEVLGTVDTEQEAVLSVYGLGYDFLCYKVDQGGVKTNPDGSFNVIGFRGIQCDRDIPITQHVFHVATSGEVREMESHVLRGGEESCDFEPHLTSL</sequence>
<protein>
    <recommendedName>
        <fullName evidence="4">Lipoprotein</fullName>
    </recommendedName>
</protein>
<evidence type="ECO:0000256" key="1">
    <source>
        <dbReference type="SAM" id="SignalP"/>
    </source>
</evidence>
<reference evidence="2 3" key="1">
    <citation type="submission" date="2020-05" db="EMBL/GenBank/DDBJ databases">
        <authorList>
            <person name="Whitworth D."/>
        </authorList>
    </citation>
    <scope>NUCLEOTIDE SEQUENCE [LARGE SCALE GENOMIC DNA]</scope>
    <source>
        <strain evidence="2 3">CA046A</strain>
    </source>
</reference>
<evidence type="ECO:0000313" key="2">
    <source>
        <dbReference type="EMBL" id="NOK11214.1"/>
    </source>
</evidence>
<dbReference type="RefSeq" id="WP_171416423.1">
    <property type="nucleotide sequence ID" value="NZ_JABFJW010000147.1"/>
</dbReference>
<comment type="caution">
    <text evidence="2">The sequence shown here is derived from an EMBL/GenBank/DDBJ whole genome shotgun (WGS) entry which is preliminary data.</text>
</comment>
<proteinExistence type="predicted"/>
<dbReference type="Proteomes" id="UP000528460">
    <property type="component" value="Unassembled WGS sequence"/>
</dbReference>
<evidence type="ECO:0000313" key="3">
    <source>
        <dbReference type="Proteomes" id="UP000528460"/>
    </source>
</evidence>
<keyword evidence="1" id="KW-0732">Signal</keyword>